<keyword evidence="2" id="KW-1185">Reference proteome</keyword>
<dbReference type="Proteomes" id="UP001212152">
    <property type="component" value="Unassembled WGS sequence"/>
</dbReference>
<proteinExistence type="predicted"/>
<accession>A0AAD5TG79</accession>
<organism evidence="1 2">
    <name type="scientific">Geranomyces variabilis</name>
    <dbReference type="NCBI Taxonomy" id="109894"/>
    <lineage>
        <taxon>Eukaryota</taxon>
        <taxon>Fungi</taxon>
        <taxon>Fungi incertae sedis</taxon>
        <taxon>Chytridiomycota</taxon>
        <taxon>Chytridiomycota incertae sedis</taxon>
        <taxon>Chytridiomycetes</taxon>
        <taxon>Spizellomycetales</taxon>
        <taxon>Powellomycetaceae</taxon>
        <taxon>Geranomyces</taxon>
    </lineage>
</organism>
<name>A0AAD5TG79_9FUNG</name>
<sequence>WSDLFNSLVDDLDEEIANILDIFEELKDNVVDFALGIESDVLTAIDTARALLDDALSLILGGFTHILECPEQSVGAILQAIEDVHQIALVLEDAFHTLESKCSLGSLGNLIPAIDEDFAEYVNDTLSAYPELHAVTELYNEFETLKNETEQVIDTAVTGYSDFRIKLTELVTLYNKLKSYYDATFGPKADSAFPSVPASVFPAETLTVDDHIYQGMNVQAGPGLNIVAPFAGDVAVVDETTLKIEVTESSLKTYVIYLSNVFTGLTPTGPAKKGDSIASATGATIGLFIYGGRLQKESVDPRK</sequence>
<feature type="non-terminal residue" evidence="1">
    <location>
        <position position="303"/>
    </location>
</feature>
<feature type="non-terminal residue" evidence="1">
    <location>
        <position position="1"/>
    </location>
</feature>
<dbReference type="AlphaFoldDB" id="A0AAD5TG79"/>
<evidence type="ECO:0000313" key="2">
    <source>
        <dbReference type="Proteomes" id="UP001212152"/>
    </source>
</evidence>
<evidence type="ECO:0000313" key="1">
    <source>
        <dbReference type="EMBL" id="KAJ3163992.1"/>
    </source>
</evidence>
<dbReference type="EMBL" id="JADGJQ010000309">
    <property type="protein sequence ID" value="KAJ3163992.1"/>
    <property type="molecule type" value="Genomic_DNA"/>
</dbReference>
<reference evidence="1" key="1">
    <citation type="submission" date="2020-05" db="EMBL/GenBank/DDBJ databases">
        <title>Phylogenomic resolution of chytrid fungi.</title>
        <authorList>
            <person name="Stajich J.E."/>
            <person name="Amses K."/>
            <person name="Simmons R."/>
            <person name="Seto K."/>
            <person name="Myers J."/>
            <person name="Bonds A."/>
            <person name="Quandt C.A."/>
            <person name="Barry K."/>
            <person name="Liu P."/>
            <person name="Grigoriev I."/>
            <person name="Longcore J.E."/>
            <person name="James T.Y."/>
        </authorList>
    </citation>
    <scope>NUCLEOTIDE SEQUENCE</scope>
    <source>
        <strain evidence="1">JEL0379</strain>
    </source>
</reference>
<gene>
    <name evidence="1" type="ORF">HDU87_004230</name>
</gene>
<protein>
    <submittedName>
        <fullName evidence="1">Uncharacterized protein</fullName>
    </submittedName>
</protein>
<comment type="caution">
    <text evidence="1">The sequence shown here is derived from an EMBL/GenBank/DDBJ whole genome shotgun (WGS) entry which is preliminary data.</text>
</comment>